<organism evidence="2 3">
    <name type="scientific">Gnathostoma spinigerum</name>
    <dbReference type="NCBI Taxonomy" id="75299"/>
    <lineage>
        <taxon>Eukaryota</taxon>
        <taxon>Metazoa</taxon>
        <taxon>Ecdysozoa</taxon>
        <taxon>Nematoda</taxon>
        <taxon>Chromadorea</taxon>
        <taxon>Rhabditida</taxon>
        <taxon>Spirurina</taxon>
        <taxon>Gnathostomatomorpha</taxon>
        <taxon>Gnathostomatoidea</taxon>
        <taxon>Gnathostomatidae</taxon>
        <taxon>Gnathostoma</taxon>
    </lineage>
</organism>
<accession>A0ABD6EQ55</accession>
<dbReference type="PANTHER" id="PTHR37437">
    <property type="entry name" value="LIPOCALIN-RELATED PROTEIN-RELATED"/>
    <property type="match status" value="1"/>
</dbReference>
<protein>
    <recommendedName>
        <fullName evidence="1">Lipocalin domain-containing protein</fullName>
    </recommendedName>
</protein>
<evidence type="ECO:0000259" key="1">
    <source>
        <dbReference type="Pfam" id="PF24976"/>
    </source>
</evidence>
<evidence type="ECO:0000313" key="3">
    <source>
        <dbReference type="Proteomes" id="UP001608902"/>
    </source>
</evidence>
<gene>
    <name evidence="2" type="ORF">AB6A40_008809</name>
</gene>
<comment type="caution">
    <text evidence="2">The sequence shown here is derived from an EMBL/GenBank/DDBJ whole genome shotgun (WGS) entry which is preliminary data.</text>
</comment>
<keyword evidence="3" id="KW-1185">Reference proteome</keyword>
<dbReference type="EMBL" id="JBGFUD010008485">
    <property type="protein sequence ID" value="MFH4982100.1"/>
    <property type="molecule type" value="Genomic_DNA"/>
</dbReference>
<reference evidence="2 3" key="1">
    <citation type="submission" date="2024-08" db="EMBL/GenBank/DDBJ databases">
        <title>Gnathostoma spinigerum genome.</title>
        <authorList>
            <person name="Gonzalez-Bertolin B."/>
            <person name="Monzon S."/>
            <person name="Zaballos A."/>
            <person name="Jimenez P."/>
            <person name="Dekumyoy P."/>
            <person name="Varona S."/>
            <person name="Cuesta I."/>
            <person name="Sumanam S."/>
            <person name="Adisakwattana P."/>
            <person name="Gasser R.B."/>
            <person name="Hernandez-Gonzalez A."/>
            <person name="Young N.D."/>
            <person name="Perteguer M.J."/>
        </authorList>
    </citation>
    <scope>NUCLEOTIDE SEQUENCE [LARGE SCALE GENOMIC DNA]</scope>
    <source>
        <strain evidence="2">AL3</strain>
        <tissue evidence="2">Liver</tissue>
    </source>
</reference>
<name>A0ABD6EQ55_9BILA</name>
<sequence length="99" mass="11540">MVGPESEHGQYEYIVISNWAKFPVIALARDPILFQEKYKQELISRFREEGLIHQFSESVVIYVMVVGKSVHFVDWSHCRPPNAINFISNVLNNFFFGHP</sequence>
<evidence type="ECO:0000313" key="2">
    <source>
        <dbReference type="EMBL" id="MFH4982100.1"/>
    </source>
</evidence>
<dbReference type="Proteomes" id="UP001608902">
    <property type="component" value="Unassembled WGS sequence"/>
</dbReference>
<dbReference type="PANTHER" id="PTHR37437:SF5">
    <property type="entry name" value="LIPOCALIN-RELATED PROTEIN"/>
    <property type="match status" value="1"/>
</dbReference>
<dbReference type="InterPro" id="IPR056868">
    <property type="entry name" value="Lipocalin_dom_nem"/>
</dbReference>
<dbReference type="Pfam" id="PF24976">
    <property type="entry name" value="Lipocalin_10"/>
    <property type="match status" value="1"/>
</dbReference>
<dbReference type="AlphaFoldDB" id="A0ABD6EQ55"/>
<proteinExistence type="predicted"/>
<feature type="domain" description="Lipocalin" evidence="1">
    <location>
        <begin position="1"/>
        <end position="87"/>
    </location>
</feature>